<dbReference type="Pfam" id="PF01590">
    <property type="entry name" value="GAF"/>
    <property type="match status" value="1"/>
</dbReference>
<comment type="caution">
    <text evidence="3">The sequence shown here is derived from an EMBL/GenBank/DDBJ whole genome shotgun (WGS) entry which is preliminary data.</text>
</comment>
<reference evidence="3 4" key="1">
    <citation type="journal article" date="2024" name="Nat. Commun.">
        <title>Phylogenomics reveals the evolutionary origins of lichenization in chlorophyte algae.</title>
        <authorList>
            <person name="Puginier C."/>
            <person name="Libourel C."/>
            <person name="Otte J."/>
            <person name="Skaloud P."/>
            <person name="Haon M."/>
            <person name="Grisel S."/>
            <person name="Petersen M."/>
            <person name="Berrin J.G."/>
            <person name="Delaux P.M."/>
            <person name="Dal Grande F."/>
            <person name="Keller J."/>
        </authorList>
    </citation>
    <scope>NUCLEOTIDE SEQUENCE [LARGE SCALE GENOMIC DNA]</scope>
    <source>
        <strain evidence="3 4">SAG 2043</strain>
    </source>
</reference>
<organism evidence="3 4">
    <name type="scientific">[Myrmecia] bisecta</name>
    <dbReference type="NCBI Taxonomy" id="41462"/>
    <lineage>
        <taxon>Eukaryota</taxon>
        <taxon>Viridiplantae</taxon>
        <taxon>Chlorophyta</taxon>
        <taxon>core chlorophytes</taxon>
        <taxon>Trebouxiophyceae</taxon>
        <taxon>Trebouxiales</taxon>
        <taxon>Trebouxiaceae</taxon>
        <taxon>Myrmecia</taxon>
    </lineage>
</organism>
<dbReference type="PANTHER" id="PTHR43102">
    <property type="entry name" value="SLR1143 PROTEIN"/>
    <property type="match status" value="1"/>
</dbReference>
<gene>
    <name evidence="3" type="ORF">WJX72_005925</name>
</gene>
<dbReference type="InterPro" id="IPR003018">
    <property type="entry name" value="GAF"/>
</dbReference>
<name>A0AAW1PA46_9CHLO</name>
<dbReference type="Gene3D" id="3.30.450.40">
    <property type="match status" value="1"/>
</dbReference>
<feature type="domain" description="GAF" evidence="2">
    <location>
        <begin position="82"/>
        <end position="218"/>
    </location>
</feature>
<keyword evidence="4" id="KW-1185">Reference proteome</keyword>
<protein>
    <recommendedName>
        <fullName evidence="2">GAF domain-containing protein</fullName>
    </recommendedName>
</protein>
<evidence type="ECO:0000313" key="4">
    <source>
        <dbReference type="Proteomes" id="UP001489004"/>
    </source>
</evidence>
<proteinExistence type="predicted"/>
<accession>A0AAW1PA46</accession>
<dbReference type="AlphaFoldDB" id="A0AAW1PA46"/>
<dbReference type="SUPFAM" id="SSF55781">
    <property type="entry name" value="GAF domain-like"/>
    <property type="match status" value="1"/>
</dbReference>
<evidence type="ECO:0000259" key="2">
    <source>
        <dbReference type="Pfam" id="PF01590"/>
    </source>
</evidence>
<evidence type="ECO:0000256" key="1">
    <source>
        <dbReference type="ARBA" id="ARBA00023170"/>
    </source>
</evidence>
<sequence length="363" mass="39428">MGCAGSKPPFDDVLVSYTAKHAVQRMLSRQHITAAPSPDIPTYIPELQQGWGAYQGAPRLSSDTARVEELSNLSQVHPTQAEPRFDRITKVFAELFDMPVAAITLTDNLSCYVKSHSPGEDFQGDQPTDRRLGFGTWTQVPLNPEVLVLEDTTQDARSRESPWVLGAPHIRFYGGAPLVATGEARIGTLHIADFKPRKFGAAACTILCNFAELAARELCAAPASTTPPVAEALIRAQPQRARVVGANRRLQSIVPCVAAGVVLVDVAQAKWPILFCDSLWAHHTGMGEDALIGTPFWGAYAIPGKSSKAAPWGAFARAIQAREMFCIRISHNKIVASADTHEQDLDRYWFATVDSKAADANTL</sequence>
<dbReference type="InterPro" id="IPR029016">
    <property type="entry name" value="GAF-like_dom_sf"/>
</dbReference>
<evidence type="ECO:0000313" key="3">
    <source>
        <dbReference type="EMBL" id="KAK9805205.1"/>
    </source>
</evidence>
<dbReference type="Proteomes" id="UP001489004">
    <property type="component" value="Unassembled WGS sequence"/>
</dbReference>
<keyword evidence="1" id="KW-0675">Receptor</keyword>
<dbReference type="EMBL" id="JALJOR010000016">
    <property type="protein sequence ID" value="KAK9805205.1"/>
    <property type="molecule type" value="Genomic_DNA"/>
</dbReference>
<dbReference type="PANTHER" id="PTHR43102:SF2">
    <property type="entry name" value="GAF DOMAIN-CONTAINING PROTEIN"/>
    <property type="match status" value="1"/>
</dbReference>